<dbReference type="EMBL" id="PYGE01000001">
    <property type="protein sequence ID" value="PSL08477.1"/>
    <property type="molecule type" value="Genomic_DNA"/>
</dbReference>
<evidence type="ECO:0000313" key="2">
    <source>
        <dbReference type="EMBL" id="PSL08477.1"/>
    </source>
</evidence>
<keyword evidence="3" id="KW-1185">Reference proteome</keyword>
<dbReference type="OrthoDB" id="5173766at2"/>
<organism evidence="2 3">
    <name type="scientific">Haloactinopolyspora alba</name>
    <dbReference type="NCBI Taxonomy" id="648780"/>
    <lineage>
        <taxon>Bacteria</taxon>
        <taxon>Bacillati</taxon>
        <taxon>Actinomycetota</taxon>
        <taxon>Actinomycetes</taxon>
        <taxon>Jiangellales</taxon>
        <taxon>Jiangellaceae</taxon>
        <taxon>Haloactinopolyspora</taxon>
    </lineage>
</organism>
<gene>
    <name evidence="2" type="ORF">CLV30_101449</name>
</gene>
<accession>A0A2P8EG76</accession>
<reference evidence="2 3" key="1">
    <citation type="submission" date="2018-03" db="EMBL/GenBank/DDBJ databases">
        <title>Genomic Encyclopedia of Archaeal and Bacterial Type Strains, Phase II (KMG-II): from individual species to whole genera.</title>
        <authorList>
            <person name="Goeker M."/>
        </authorList>
    </citation>
    <scope>NUCLEOTIDE SEQUENCE [LARGE SCALE GENOMIC DNA]</scope>
    <source>
        <strain evidence="2 3">DSM 45211</strain>
    </source>
</reference>
<dbReference type="RefSeq" id="WP_106535519.1">
    <property type="nucleotide sequence ID" value="NZ_ML142897.1"/>
</dbReference>
<evidence type="ECO:0000313" key="3">
    <source>
        <dbReference type="Proteomes" id="UP000243528"/>
    </source>
</evidence>
<dbReference type="Proteomes" id="UP000243528">
    <property type="component" value="Unassembled WGS sequence"/>
</dbReference>
<feature type="region of interest" description="Disordered" evidence="1">
    <location>
        <begin position="290"/>
        <end position="309"/>
    </location>
</feature>
<sequence>MALDAASGRGELRSAIEGLLRTCVDLERQAYDLGHRARGEVDAVVRELAGLQPPELRGLADEIAGIGARLGTDVTDATTEGRRAYLDEVHHLLTLLAPHHGVDGTLPPLAETTTLIRDADAFAAQFPPGFARRYVRDLITSVDRSVTLTIDDAGRVQPVPTDDVDAATTSIADTFDGPCRAQGAALLTSETSHAIEQHGPQIPDEAHLARLVWLKDPTGQDAWQVSADNRVTTAHWAGTSTGGFTSPEALAKPINAILTAASTRAQNLDQFLDANAEDTRLAIHVPADQADLSPDDATGYRGSGTGHPETQRDWIAARKYAMKNGGPAVHGVPDDPLRSGSDPGAMVVFKHSSDGWRLVTCFPVDAQRTQTKRLEEL</sequence>
<protein>
    <submittedName>
        <fullName evidence="2">Uncharacterized protein</fullName>
    </submittedName>
</protein>
<dbReference type="AlphaFoldDB" id="A0A2P8EG76"/>
<name>A0A2P8EG76_9ACTN</name>
<comment type="caution">
    <text evidence="2">The sequence shown here is derived from an EMBL/GenBank/DDBJ whole genome shotgun (WGS) entry which is preliminary data.</text>
</comment>
<evidence type="ECO:0000256" key="1">
    <source>
        <dbReference type="SAM" id="MobiDB-lite"/>
    </source>
</evidence>
<proteinExistence type="predicted"/>